<dbReference type="EMBL" id="VSSQ01004878">
    <property type="protein sequence ID" value="MPM26986.1"/>
    <property type="molecule type" value="Genomic_DNA"/>
</dbReference>
<dbReference type="EC" id="1.12.1.3" evidence="1"/>
<comment type="caution">
    <text evidence="1">The sequence shown here is derived from an EMBL/GenBank/DDBJ whole genome shotgun (WGS) entry which is preliminary data.</text>
</comment>
<proteinExistence type="predicted"/>
<gene>
    <name evidence="1" type="primary">hndB_11</name>
    <name evidence="1" type="ORF">SDC9_73491</name>
</gene>
<name>A0A644YEQ4_9ZZZZ</name>
<accession>A0A644YEQ4</accession>
<organism evidence="1">
    <name type="scientific">bioreactor metagenome</name>
    <dbReference type="NCBI Taxonomy" id="1076179"/>
    <lineage>
        <taxon>unclassified sequences</taxon>
        <taxon>metagenomes</taxon>
        <taxon>ecological metagenomes</taxon>
    </lineage>
</organism>
<evidence type="ECO:0000313" key="1">
    <source>
        <dbReference type="EMBL" id="MPM26986.1"/>
    </source>
</evidence>
<dbReference type="SUPFAM" id="SSF52833">
    <property type="entry name" value="Thioredoxin-like"/>
    <property type="match status" value="1"/>
</dbReference>
<dbReference type="CDD" id="cd02980">
    <property type="entry name" value="TRX_Fd_family"/>
    <property type="match status" value="1"/>
</dbReference>
<dbReference type="InterPro" id="IPR036249">
    <property type="entry name" value="Thioredoxin-like_sf"/>
</dbReference>
<sequence>MNKIKSLDDLRKMKQSLEHGMNIREKSNSPESLVQVRVAMATCGIAAGARTVMNTLIEKIEKEKIPAVVTQGGCMGYCYAEPTIEVKIPGKDPVVFGNVDSRVAIDIVEKYIVNGELIDGVIPTNYQTINEKK</sequence>
<dbReference type="Gene3D" id="3.40.30.10">
    <property type="entry name" value="Glutaredoxin"/>
    <property type="match status" value="1"/>
</dbReference>
<protein>
    <submittedName>
        <fullName evidence="1">NADP-reducing hydrogenase subunit HndB</fullName>
        <ecNumber evidence="1">1.12.1.3</ecNumber>
    </submittedName>
</protein>
<keyword evidence="1" id="KW-0560">Oxidoreductase</keyword>
<dbReference type="GO" id="GO:0050583">
    <property type="term" value="F:hydrogen dehydrogenase (NADP+) activity"/>
    <property type="evidence" value="ECO:0007669"/>
    <property type="project" value="UniProtKB-EC"/>
</dbReference>
<reference evidence="1" key="1">
    <citation type="submission" date="2019-08" db="EMBL/GenBank/DDBJ databases">
        <authorList>
            <person name="Kucharzyk K."/>
            <person name="Murdoch R.W."/>
            <person name="Higgins S."/>
            <person name="Loffler F."/>
        </authorList>
    </citation>
    <scope>NUCLEOTIDE SEQUENCE</scope>
</reference>
<dbReference type="AlphaFoldDB" id="A0A644YEQ4"/>